<dbReference type="PROSITE" id="PS50234">
    <property type="entry name" value="VWFA"/>
    <property type="match status" value="1"/>
</dbReference>
<evidence type="ECO:0000313" key="3">
    <source>
        <dbReference type="EnsemblMetazoa" id="XP_028518251.1"/>
    </source>
</evidence>
<dbReference type="SUPFAM" id="SSF53300">
    <property type="entry name" value="vWA-like"/>
    <property type="match status" value="1"/>
</dbReference>
<name>A0A913YW22_EXADI</name>
<dbReference type="PANTHER" id="PTHR24020">
    <property type="entry name" value="COLLAGEN ALPHA"/>
    <property type="match status" value="1"/>
</dbReference>
<dbReference type="InterPro" id="IPR036465">
    <property type="entry name" value="vWFA_dom_sf"/>
</dbReference>
<sequence length="344" mass="38444">MHLWLAVLMTVLAAIQGADECQVDFEKVGCFKDDLADRRLPHFLITDRDPEDTSRFGQLFDWSNFEGSVRSLLCRCSSKARSHGYRYIGIQFYAECWAGNSYHRAVSDGCSRNCTQGYHTSLEGVCNFDREADCVGMGYTNFIYKLLDCSQIVDIAILLDVSTSMRDNGGFAAAKNLIKTLIHLLHISRHGAHLSLVTFTRTAKVEFNFTSHYNKGEDTMALKSYIDNIQAVYGSTWPDSALDIANEVLFLEKSIGIPFVVTITDGHLHYDSVITPVLEKLKSKRVNLLSVGVGNDINKMEVGYLALSNQQNVFDGNNKNSAQNIAHRIKSLAEDECSAQDSKR</sequence>
<accession>A0A913YW22</accession>
<keyword evidence="1" id="KW-0732">Signal</keyword>
<dbReference type="GeneID" id="110249981"/>
<feature type="signal peptide" evidence="1">
    <location>
        <begin position="1"/>
        <end position="17"/>
    </location>
</feature>
<dbReference type="InterPro" id="IPR050525">
    <property type="entry name" value="ECM_Assembly_Org"/>
</dbReference>
<dbReference type="Pfam" id="PF00092">
    <property type="entry name" value="VWA"/>
    <property type="match status" value="1"/>
</dbReference>
<dbReference type="RefSeq" id="XP_028518251.1">
    <property type="nucleotide sequence ID" value="XM_028662450.1"/>
</dbReference>
<dbReference type="KEGG" id="epa:110249981"/>
<dbReference type="OrthoDB" id="6022609at2759"/>
<proteinExistence type="predicted"/>
<keyword evidence="4" id="KW-1185">Reference proteome</keyword>
<evidence type="ECO:0000313" key="4">
    <source>
        <dbReference type="Proteomes" id="UP000887567"/>
    </source>
</evidence>
<dbReference type="Gene3D" id="3.40.50.410">
    <property type="entry name" value="von Willebrand factor, type A domain"/>
    <property type="match status" value="1"/>
</dbReference>
<dbReference type="Proteomes" id="UP000887567">
    <property type="component" value="Unplaced"/>
</dbReference>
<evidence type="ECO:0000259" key="2">
    <source>
        <dbReference type="PROSITE" id="PS50234"/>
    </source>
</evidence>
<dbReference type="PANTHER" id="PTHR24020:SF20">
    <property type="entry name" value="PH DOMAIN-CONTAINING PROTEIN"/>
    <property type="match status" value="1"/>
</dbReference>
<feature type="domain" description="VWFA" evidence="2">
    <location>
        <begin position="154"/>
        <end position="329"/>
    </location>
</feature>
<dbReference type="SMART" id="SM00327">
    <property type="entry name" value="VWA"/>
    <property type="match status" value="1"/>
</dbReference>
<dbReference type="CDD" id="cd01450">
    <property type="entry name" value="vWFA_subfamily_ECM"/>
    <property type="match status" value="1"/>
</dbReference>
<dbReference type="AlphaFoldDB" id="A0A913YW22"/>
<reference evidence="3" key="1">
    <citation type="submission" date="2022-11" db="UniProtKB">
        <authorList>
            <consortium name="EnsemblMetazoa"/>
        </authorList>
    </citation>
    <scope>IDENTIFICATION</scope>
</reference>
<dbReference type="EnsemblMetazoa" id="XM_028662450.1">
    <property type="protein sequence ID" value="XP_028518251.1"/>
    <property type="gene ID" value="LOC110249981"/>
</dbReference>
<protein>
    <recommendedName>
        <fullName evidence="2">VWFA domain-containing protein</fullName>
    </recommendedName>
</protein>
<feature type="chain" id="PRO_5036802498" description="VWFA domain-containing protein" evidence="1">
    <location>
        <begin position="18"/>
        <end position="344"/>
    </location>
</feature>
<dbReference type="InterPro" id="IPR002035">
    <property type="entry name" value="VWF_A"/>
</dbReference>
<organism evidence="3 4">
    <name type="scientific">Exaiptasia diaphana</name>
    <name type="common">Tropical sea anemone</name>
    <name type="synonym">Aiptasia pulchella</name>
    <dbReference type="NCBI Taxonomy" id="2652724"/>
    <lineage>
        <taxon>Eukaryota</taxon>
        <taxon>Metazoa</taxon>
        <taxon>Cnidaria</taxon>
        <taxon>Anthozoa</taxon>
        <taxon>Hexacorallia</taxon>
        <taxon>Actiniaria</taxon>
        <taxon>Aiptasiidae</taxon>
        <taxon>Exaiptasia</taxon>
    </lineage>
</organism>
<evidence type="ECO:0000256" key="1">
    <source>
        <dbReference type="SAM" id="SignalP"/>
    </source>
</evidence>
<dbReference type="OMA" id="HVISACA"/>